<gene>
    <name evidence="3" type="ORF">PCOR1329_LOCUS83699</name>
</gene>
<organism evidence="3 4">
    <name type="scientific">Prorocentrum cordatum</name>
    <dbReference type="NCBI Taxonomy" id="2364126"/>
    <lineage>
        <taxon>Eukaryota</taxon>
        <taxon>Sar</taxon>
        <taxon>Alveolata</taxon>
        <taxon>Dinophyceae</taxon>
        <taxon>Prorocentrales</taxon>
        <taxon>Prorocentraceae</taxon>
        <taxon>Prorocentrum</taxon>
    </lineage>
</organism>
<keyword evidence="2" id="KW-0812">Transmembrane</keyword>
<keyword evidence="2" id="KW-1133">Transmembrane helix</keyword>
<feature type="compositionally biased region" description="Low complexity" evidence="1">
    <location>
        <begin position="111"/>
        <end position="125"/>
    </location>
</feature>
<protein>
    <submittedName>
        <fullName evidence="3">Uncharacterized protein</fullName>
    </submittedName>
</protein>
<dbReference type="EMBL" id="CAUYUJ010022159">
    <property type="protein sequence ID" value="CAK0909226.1"/>
    <property type="molecule type" value="Genomic_DNA"/>
</dbReference>
<sequence length="310" mass="34768">MTPKGQRILTLFMCAVLALLTYRIARLHPEWRAYADHVEHVVGLLLLAAWSAGLWVMSGDRRWRVKWSEVLKLEHEAQDSFNPRDEPGAAEACPAARCRTVTALRPRRGLPASPKAQAAPAAPGRQPTPPFSVQAQRQAAAEGQPGARGSEISVPARVLRRERCPKLHSLLGGFQVNEDSWPGPFEDIYVYIVPQSSGDLTQIRSFVEKADAVATRQGRVLRHVLFNLNLNKLRGDIEFAQVVVPLRPGLATPKVQYDFLSTFRNAFFIRFGKYTMSLLRKPFNINYTGGLRRARGHETAERVEETVHCQ</sequence>
<evidence type="ECO:0000256" key="1">
    <source>
        <dbReference type="SAM" id="MobiDB-lite"/>
    </source>
</evidence>
<feature type="transmembrane region" description="Helical" evidence="2">
    <location>
        <begin position="41"/>
        <end position="58"/>
    </location>
</feature>
<name>A0ABN9YEN6_9DINO</name>
<comment type="caution">
    <text evidence="3">The sequence shown here is derived from an EMBL/GenBank/DDBJ whole genome shotgun (WGS) entry which is preliminary data.</text>
</comment>
<accession>A0ABN9YEN6</accession>
<evidence type="ECO:0000313" key="4">
    <source>
        <dbReference type="Proteomes" id="UP001189429"/>
    </source>
</evidence>
<keyword evidence="4" id="KW-1185">Reference proteome</keyword>
<reference evidence="3" key="1">
    <citation type="submission" date="2023-10" db="EMBL/GenBank/DDBJ databases">
        <authorList>
            <person name="Chen Y."/>
            <person name="Shah S."/>
            <person name="Dougan E. K."/>
            <person name="Thang M."/>
            <person name="Chan C."/>
        </authorList>
    </citation>
    <scope>NUCLEOTIDE SEQUENCE [LARGE SCALE GENOMIC DNA]</scope>
</reference>
<dbReference type="Proteomes" id="UP001189429">
    <property type="component" value="Unassembled WGS sequence"/>
</dbReference>
<keyword evidence="2" id="KW-0472">Membrane</keyword>
<feature type="region of interest" description="Disordered" evidence="1">
    <location>
        <begin position="109"/>
        <end position="151"/>
    </location>
</feature>
<proteinExistence type="predicted"/>
<evidence type="ECO:0000256" key="2">
    <source>
        <dbReference type="SAM" id="Phobius"/>
    </source>
</evidence>
<evidence type="ECO:0000313" key="3">
    <source>
        <dbReference type="EMBL" id="CAK0909226.1"/>
    </source>
</evidence>